<proteinExistence type="predicted"/>
<dbReference type="Pfam" id="PF14223">
    <property type="entry name" value="Retrotran_gag_2"/>
    <property type="match status" value="1"/>
</dbReference>
<reference evidence="1" key="1">
    <citation type="submission" date="2022-07" db="EMBL/GenBank/DDBJ databases">
        <authorList>
            <person name="Trinca V."/>
            <person name="Uliana J.V.C."/>
            <person name="Torres T.T."/>
            <person name="Ward R.J."/>
            <person name="Monesi N."/>
        </authorList>
    </citation>
    <scope>NUCLEOTIDE SEQUENCE</scope>
    <source>
        <strain evidence="1">HSMRA1968</strain>
        <tissue evidence="1">Whole embryos</tissue>
    </source>
</reference>
<name>A0A9Q0N2A5_9DIPT</name>
<accession>A0A9Q0N2A5</accession>
<dbReference type="EMBL" id="WJQU01000002">
    <property type="protein sequence ID" value="KAJ6641786.1"/>
    <property type="molecule type" value="Genomic_DNA"/>
</dbReference>
<dbReference type="OrthoDB" id="7764212at2759"/>
<comment type="caution">
    <text evidence="1">The sequence shown here is derived from an EMBL/GenBank/DDBJ whole genome shotgun (WGS) entry which is preliminary data.</text>
</comment>
<evidence type="ECO:0000313" key="2">
    <source>
        <dbReference type="Proteomes" id="UP001151699"/>
    </source>
</evidence>
<protein>
    <recommendedName>
        <fullName evidence="3">DUF4219 domain-containing protein</fullName>
    </recommendedName>
</protein>
<evidence type="ECO:0008006" key="3">
    <source>
        <dbReference type="Google" id="ProtNLM"/>
    </source>
</evidence>
<keyword evidence="2" id="KW-1185">Reference proteome</keyword>
<dbReference type="AlphaFoldDB" id="A0A9Q0N2A5"/>
<sequence>MRRLKMEKVKITKLNETNYQIWKYKMELLLTKADLWDIVNNELPDVAARNEAWLKRDGKAKADIGLSVEDNQLCHVRKELGMR</sequence>
<organism evidence="1 2">
    <name type="scientific">Pseudolycoriella hygida</name>
    <dbReference type="NCBI Taxonomy" id="35572"/>
    <lineage>
        <taxon>Eukaryota</taxon>
        <taxon>Metazoa</taxon>
        <taxon>Ecdysozoa</taxon>
        <taxon>Arthropoda</taxon>
        <taxon>Hexapoda</taxon>
        <taxon>Insecta</taxon>
        <taxon>Pterygota</taxon>
        <taxon>Neoptera</taxon>
        <taxon>Endopterygota</taxon>
        <taxon>Diptera</taxon>
        <taxon>Nematocera</taxon>
        <taxon>Sciaroidea</taxon>
        <taxon>Sciaridae</taxon>
        <taxon>Pseudolycoriella</taxon>
    </lineage>
</organism>
<evidence type="ECO:0000313" key="1">
    <source>
        <dbReference type="EMBL" id="KAJ6641786.1"/>
    </source>
</evidence>
<gene>
    <name evidence="1" type="ORF">Bhyg_06729</name>
</gene>
<dbReference type="Proteomes" id="UP001151699">
    <property type="component" value="Chromosome B"/>
</dbReference>